<dbReference type="Proteomes" id="UP001370100">
    <property type="component" value="Unassembled WGS sequence"/>
</dbReference>
<gene>
    <name evidence="1" type="ORF">WCD41_28010</name>
</gene>
<protein>
    <submittedName>
        <fullName evidence="1">Uncharacterized protein</fullName>
    </submittedName>
</protein>
<organism evidence="1 2">
    <name type="scientific">Actinomycetospora aeridis</name>
    <dbReference type="NCBI Taxonomy" id="3129231"/>
    <lineage>
        <taxon>Bacteria</taxon>
        <taxon>Bacillati</taxon>
        <taxon>Actinomycetota</taxon>
        <taxon>Actinomycetes</taxon>
        <taxon>Pseudonocardiales</taxon>
        <taxon>Pseudonocardiaceae</taxon>
        <taxon>Actinomycetospora</taxon>
    </lineage>
</organism>
<keyword evidence="2" id="KW-1185">Reference proteome</keyword>
<reference evidence="1 2" key="1">
    <citation type="submission" date="2024-03" db="EMBL/GenBank/DDBJ databases">
        <title>Actinomycetospora sp. OC33-EN06, a novel actinomycete isolated from wild orchid (Aerides multiflora).</title>
        <authorList>
            <person name="Suriyachadkun C."/>
        </authorList>
    </citation>
    <scope>NUCLEOTIDE SEQUENCE [LARGE SCALE GENOMIC DNA]</scope>
    <source>
        <strain evidence="1 2">OC33-EN06</strain>
    </source>
</reference>
<dbReference type="RefSeq" id="WP_337718530.1">
    <property type="nucleotide sequence ID" value="NZ_JBBEGL010000012.1"/>
</dbReference>
<sequence>MTLASHVQDGALGAWFRSGLATPDGRAAVHDVLAEALRGRRPMRSPRHAGPGHAAQVQAAVRARLGFVVQHAPPYRALTGAHRLGLASPGRVHELAGRFPSHAALDPARRREALRWRPSAAGWIDAGPWPGSAGRALHPPRLRPPRPSGRDVVGDVVSRALALLDVCAPPGRLGGRAGEAELARACTVLVGWATGVPARAAVPEEVADLVAVASESGVLHRWRDRAGSPPCGEALGVTDAVFVPGWAEGGIVVAGAGDGASLLVDVLTLEDPLRRLDHLVGRCHHLLARAWLDRPARHGVGEVGLYLARHGVLVTWPVDELATVLGGGATSCRFGGLVARAAAADGVRLGAGLLNEAK</sequence>
<comment type="caution">
    <text evidence="1">The sequence shown here is derived from an EMBL/GenBank/DDBJ whole genome shotgun (WGS) entry which is preliminary data.</text>
</comment>
<evidence type="ECO:0000313" key="2">
    <source>
        <dbReference type="Proteomes" id="UP001370100"/>
    </source>
</evidence>
<proteinExistence type="predicted"/>
<dbReference type="EMBL" id="JBBEGL010000012">
    <property type="protein sequence ID" value="MEJ2890333.1"/>
    <property type="molecule type" value="Genomic_DNA"/>
</dbReference>
<evidence type="ECO:0000313" key="1">
    <source>
        <dbReference type="EMBL" id="MEJ2890333.1"/>
    </source>
</evidence>
<name>A0ABU8NFA9_9PSEU</name>
<accession>A0ABU8NFA9</accession>